<feature type="domain" description="Major facilitator superfamily (MFS) profile" evidence="9">
    <location>
        <begin position="14"/>
        <end position="459"/>
    </location>
</feature>
<evidence type="ECO:0000256" key="1">
    <source>
        <dbReference type="ARBA" id="ARBA00004141"/>
    </source>
</evidence>
<feature type="transmembrane region" description="Helical" evidence="8">
    <location>
        <begin position="272"/>
        <end position="300"/>
    </location>
</feature>
<dbReference type="Pfam" id="PF00083">
    <property type="entry name" value="Sugar_tr"/>
    <property type="match status" value="1"/>
</dbReference>
<evidence type="ECO:0000313" key="10">
    <source>
        <dbReference type="EMBL" id="KPI41572.1"/>
    </source>
</evidence>
<keyword evidence="11" id="KW-1185">Reference proteome</keyword>
<feature type="transmembrane region" description="Helical" evidence="8">
    <location>
        <begin position="116"/>
        <end position="137"/>
    </location>
</feature>
<dbReference type="PANTHER" id="PTHR48022:SF10">
    <property type="entry name" value="MAJOR FACILITATOR SUPERFAMILY (MFS) PROFILE DOMAIN-CONTAINING PROTEIN"/>
    <property type="match status" value="1"/>
</dbReference>
<dbReference type="InterPro" id="IPR050360">
    <property type="entry name" value="MFS_Sugar_Transporters"/>
</dbReference>
<comment type="subcellular location">
    <subcellularLocation>
        <location evidence="1">Membrane</location>
        <topology evidence="1">Multi-pass membrane protein</topology>
    </subcellularLocation>
</comment>
<feature type="transmembrane region" description="Helical" evidence="8">
    <location>
        <begin position="366"/>
        <end position="390"/>
    </location>
</feature>
<dbReference type="AlphaFoldDB" id="A0A0N1HSH3"/>
<protein>
    <submittedName>
        <fullName evidence="10">Putative glucose transporter rco-3</fullName>
    </submittedName>
</protein>
<evidence type="ECO:0000256" key="2">
    <source>
        <dbReference type="ARBA" id="ARBA00010992"/>
    </source>
</evidence>
<dbReference type="InterPro" id="IPR036259">
    <property type="entry name" value="MFS_trans_sf"/>
</dbReference>
<keyword evidence="10" id="KW-0762">Sugar transport</keyword>
<evidence type="ECO:0000256" key="3">
    <source>
        <dbReference type="ARBA" id="ARBA00022448"/>
    </source>
</evidence>
<comment type="similarity">
    <text evidence="2 7">Belongs to the major facilitator superfamily. Sugar transporter (TC 2.A.1.1) family.</text>
</comment>
<name>A0A0N1HSH3_9EURO</name>
<dbReference type="Proteomes" id="UP000038010">
    <property type="component" value="Unassembled WGS sequence"/>
</dbReference>
<dbReference type="InterPro" id="IPR003663">
    <property type="entry name" value="Sugar/inositol_transpt"/>
</dbReference>
<organism evidence="10 11">
    <name type="scientific">Cyphellophora attinorum</name>
    <dbReference type="NCBI Taxonomy" id="1664694"/>
    <lineage>
        <taxon>Eukaryota</taxon>
        <taxon>Fungi</taxon>
        <taxon>Dikarya</taxon>
        <taxon>Ascomycota</taxon>
        <taxon>Pezizomycotina</taxon>
        <taxon>Eurotiomycetes</taxon>
        <taxon>Chaetothyriomycetidae</taxon>
        <taxon>Chaetothyriales</taxon>
        <taxon>Cyphellophoraceae</taxon>
        <taxon>Cyphellophora</taxon>
    </lineage>
</organism>
<dbReference type="Gene3D" id="1.20.1250.20">
    <property type="entry name" value="MFS general substrate transporter like domains"/>
    <property type="match status" value="1"/>
</dbReference>
<feature type="transmembrane region" description="Helical" evidence="8">
    <location>
        <begin position="437"/>
        <end position="455"/>
    </location>
</feature>
<evidence type="ECO:0000256" key="6">
    <source>
        <dbReference type="ARBA" id="ARBA00023136"/>
    </source>
</evidence>
<dbReference type="STRING" id="1664694.A0A0N1HSH3"/>
<dbReference type="EMBL" id="LFJN01000009">
    <property type="protein sequence ID" value="KPI41572.1"/>
    <property type="molecule type" value="Genomic_DNA"/>
</dbReference>
<reference evidence="10 11" key="1">
    <citation type="submission" date="2015-06" db="EMBL/GenBank/DDBJ databases">
        <title>Draft genome of the ant-associated black yeast Phialophora attae CBS 131958.</title>
        <authorList>
            <person name="Moreno L.F."/>
            <person name="Stielow B.J."/>
            <person name="de Hoog S."/>
            <person name="Vicente V.A."/>
            <person name="Weiss V.A."/>
            <person name="de Vries M."/>
            <person name="Cruz L.M."/>
            <person name="Souza E.M."/>
        </authorList>
    </citation>
    <scope>NUCLEOTIDE SEQUENCE [LARGE SCALE GENOMIC DNA]</scope>
    <source>
        <strain evidence="10 11">CBS 131958</strain>
    </source>
</reference>
<proteinExistence type="inferred from homology"/>
<dbReference type="NCBIfam" id="TIGR00879">
    <property type="entry name" value="SP"/>
    <property type="match status" value="1"/>
</dbReference>
<comment type="caution">
    <text evidence="10">The sequence shown here is derived from an EMBL/GenBank/DDBJ whole genome shotgun (WGS) entry which is preliminary data.</text>
</comment>
<keyword evidence="4 8" id="KW-0812">Transmembrane</keyword>
<dbReference type="InterPro" id="IPR005829">
    <property type="entry name" value="Sugar_transporter_CS"/>
</dbReference>
<dbReference type="GeneID" id="28741429"/>
<feature type="transmembrane region" description="Helical" evidence="8">
    <location>
        <begin position="306"/>
        <end position="327"/>
    </location>
</feature>
<dbReference type="OrthoDB" id="6133115at2759"/>
<feature type="transmembrane region" description="Helical" evidence="8">
    <location>
        <begin position="63"/>
        <end position="85"/>
    </location>
</feature>
<dbReference type="InterPro" id="IPR005828">
    <property type="entry name" value="MFS_sugar_transport-like"/>
</dbReference>
<evidence type="ECO:0000256" key="7">
    <source>
        <dbReference type="RuleBase" id="RU003346"/>
    </source>
</evidence>
<dbReference type="FunFam" id="1.20.1250.20:FF:000078">
    <property type="entry name" value="MFS maltose transporter, putative"/>
    <property type="match status" value="1"/>
</dbReference>
<dbReference type="PANTHER" id="PTHR48022">
    <property type="entry name" value="PLASTIDIC GLUCOSE TRANSPORTER 4"/>
    <property type="match status" value="1"/>
</dbReference>
<evidence type="ECO:0000313" key="11">
    <source>
        <dbReference type="Proteomes" id="UP000038010"/>
    </source>
</evidence>
<dbReference type="PROSITE" id="PS00217">
    <property type="entry name" value="SUGAR_TRANSPORT_2"/>
    <property type="match status" value="1"/>
</dbReference>
<evidence type="ECO:0000256" key="8">
    <source>
        <dbReference type="SAM" id="Phobius"/>
    </source>
</evidence>
<keyword evidence="6 8" id="KW-0472">Membrane</keyword>
<evidence type="ECO:0000259" key="9">
    <source>
        <dbReference type="PROSITE" id="PS50850"/>
    </source>
</evidence>
<feature type="transmembrane region" description="Helical" evidence="8">
    <location>
        <begin position="149"/>
        <end position="171"/>
    </location>
</feature>
<dbReference type="InterPro" id="IPR020846">
    <property type="entry name" value="MFS_dom"/>
</dbReference>
<dbReference type="RefSeq" id="XP_018001535.1">
    <property type="nucleotide sequence ID" value="XM_018149549.1"/>
</dbReference>
<feature type="transmembrane region" description="Helical" evidence="8">
    <location>
        <begin position="402"/>
        <end position="425"/>
    </location>
</feature>
<evidence type="ECO:0000256" key="5">
    <source>
        <dbReference type="ARBA" id="ARBA00022989"/>
    </source>
</evidence>
<dbReference type="GO" id="GO:0005351">
    <property type="term" value="F:carbohydrate:proton symporter activity"/>
    <property type="evidence" value="ECO:0007669"/>
    <property type="project" value="TreeGrafter"/>
</dbReference>
<dbReference type="PROSITE" id="PS50850">
    <property type="entry name" value="MFS"/>
    <property type="match status" value="1"/>
</dbReference>
<dbReference type="GO" id="GO:0016020">
    <property type="term" value="C:membrane"/>
    <property type="evidence" value="ECO:0007669"/>
    <property type="project" value="UniProtKB-SubCell"/>
</dbReference>
<gene>
    <name evidence="10" type="ORF">AB675_9047</name>
</gene>
<feature type="transmembrane region" description="Helical" evidence="8">
    <location>
        <begin position="92"/>
        <end position="110"/>
    </location>
</feature>
<feature type="transmembrane region" description="Helical" evidence="8">
    <location>
        <begin position="183"/>
        <end position="202"/>
    </location>
</feature>
<dbReference type="SUPFAM" id="SSF103473">
    <property type="entry name" value="MFS general substrate transporter"/>
    <property type="match status" value="1"/>
</dbReference>
<feature type="transmembrane region" description="Helical" evidence="8">
    <location>
        <begin position="339"/>
        <end position="360"/>
    </location>
</feature>
<sequence>MKSPLGDETVAVVAATFCALLAFLQGIDATTIAGFTAMPGFLMDFGYYDKALGMYNIDANTQLMITCMVSVGAAIGSVIAGPLGVRYGQKKGCISVAIVSMIGSSVQAGTRHLGGLIPGRILVGIGIGMATNFVLVYQSEVSPRRWRGMLLGSYLVIYAVGGFVGTCINQATHTMLNPWSYRIPLLTQLACPALFLCGAYFVPDSPRYLVSRGRIAEAYQSYERLHGHSAEAEILREQEMREIIAFVEFEKQHQRSTTYVDCFRGTDRRRTLIAMGLMTCQNFGGRDFLFSYGTYFFLVAGVSDPFLISVILNMSTIVATVIAIPLVKYVPRRKILLPSIAAFVTCLLIFSSVGTAIPGSLIASKILITFMILYNFFFTIALVSLASIMISETASTRLRSPAQSIAVFTAWGEAVFWTAILPYLINPTKANLGAKIGFMYGGFGICIFLFVFFCVPEYLGRSLEELDELFIKRVPTRKFSSFVCTGTVDGQTVDEKSAQVLDGKAGLNSEHIEVPEPRVDA</sequence>
<keyword evidence="5 8" id="KW-1133">Transmembrane helix</keyword>
<keyword evidence="3 7" id="KW-0813">Transport</keyword>
<evidence type="ECO:0000256" key="4">
    <source>
        <dbReference type="ARBA" id="ARBA00022692"/>
    </source>
</evidence>
<accession>A0A0N1HSH3</accession>
<dbReference type="VEuPathDB" id="FungiDB:AB675_9047"/>